<keyword evidence="2" id="KW-1185">Reference proteome</keyword>
<reference evidence="1 2" key="1">
    <citation type="submission" date="2015-09" db="EMBL/GenBank/DDBJ databases">
        <title>Genome of Desulfovibrio dechloracetivorans BerOc1, a mercury methylating strain isolated from highly hydrocarbons and metals contaminated coastal sediments.</title>
        <authorList>
            <person name="Goni Urriza M."/>
            <person name="Gassie C."/>
            <person name="Bouchez O."/>
            <person name="Klopp C."/>
            <person name="Ranchou-Peyruse A."/>
            <person name="Remy G."/>
        </authorList>
    </citation>
    <scope>NUCLEOTIDE SEQUENCE [LARGE SCALE GENOMIC DNA]</scope>
    <source>
        <strain evidence="1 2">BerOc1</strain>
    </source>
</reference>
<proteinExistence type="predicted"/>
<dbReference type="AlphaFoldDB" id="A0A1J5MVU1"/>
<dbReference type="RefSeq" id="WP_071545558.1">
    <property type="nucleotide sequence ID" value="NZ_LKAQ01000004.1"/>
</dbReference>
<comment type="caution">
    <text evidence="1">The sequence shown here is derived from an EMBL/GenBank/DDBJ whole genome shotgun (WGS) entry which is preliminary data.</text>
</comment>
<evidence type="ECO:0000313" key="1">
    <source>
        <dbReference type="EMBL" id="OIQ50090.1"/>
    </source>
</evidence>
<dbReference type="EMBL" id="LKAQ01000004">
    <property type="protein sequence ID" value="OIQ50090.1"/>
    <property type="molecule type" value="Genomic_DNA"/>
</dbReference>
<evidence type="ECO:0000313" key="2">
    <source>
        <dbReference type="Proteomes" id="UP000181901"/>
    </source>
</evidence>
<protein>
    <recommendedName>
        <fullName evidence="3">DUF5610 domain-containing protein</fullName>
    </recommendedName>
</protein>
<sequence>MNYGFMHQLKTRKDQGEDLGAAASLLDNSPGMRLGKMAEINPAKDGLTPAAMALVNAPGQAAKRSGDAPGTLGETLANEIVRRMGEVKDENGEVKDSEDLRSQLASTLDWVRERFGDETAAAASGMLIKATSSGVNEDTLGNGLLNTLKFIDRNFGTNAGDTAIAQFNAGINTALNDFFDNGQNEIFHVAEATGTPSATQVAGARIFSQVAQDTDSSDALDQLNQLLEQLKGELDNTAQLQDLTSRLEDQFNPAKASMDQAVAAYRKVPGDTSPQLTSVTV</sequence>
<accession>A0A1J5MVU1</accession>
<name>A0A1J5MVU1_9BACT</name>
<evidence type="ECO:0008006" key="3">
    <source>
        <dbReference type="Google" id="ProtNLM"/>
    </source>
</evidence>
<dbReference type="OrthoDB" id="5450560at2"/>
<dbReference type="Proteomes" id="UP000181901">
    <property type="component" value="Unassembled WGS sequence"/>
</dbReference>
<gene>
    <name evidence="1" type="ORF">BerOc1_02020</name>
</gene>
<organism evidence="1 2">
    <name type="scientific">Pseudodesulfovibrio hydrargyri</name>
    <dbReference type="NCBI Taxonomy" id="2125990"/>
    <lineage>
        <taxon>Bacteria</taxon>
        <taxon>Pseudomonadati</taxon>
        <taxon>Thermodesulfobacteriota</taxon>
        <taxon>Desulfovibrionia</taxon>
        <taxon>Desulfovibrionales</taxon>
        <taxon>Desulfovibrionaceae</taxon>
    </lineage>
</organism>